<organism evidence="3 4">
    <name type="scientific">Rhodococcus qingshengii</name>
    <dbReference type="NCBI Taxonomy" id="334542"/>
    <lineage>
        <taxon>Bacteria</taxon>
        <taxon>Bacillati</taxon>
        <taxon>Actinomycetota</taxon>
        <taxon>Actinomycetes</taxon>
        <taxon>Mycobacteriales</taxon>
        <taxon>Nocardiaceae</taxon>
        <taxon>Rhodococcus</taxon>
        <taxon>Rhodococcus erythropolis group</taxon>
    </lineage>
</organism>
<evidence type="ECO:0000313" key="3">
    <source>
        <dbReference type="EMBL" id="PCK21385.1"/>
    </source>
</evidence>
<dbReference type="InterPro" id="IPR013762">
    <property type="entry name" value="Integrase-like_cat_sf"/>
</dbReference>
<evidence type="ECO:0000256" key="1">
    <source>
        <dbReference type="ARBA" id="ARBA00023172"/>
    </source>
</evidence>
<evidence type="ECO:0000259" key="2">
    <source>
        <dbReference type="PROSITE" id="PS51898"/>
    </source>
</evidence>
<protein>
    <submittedName>
        <fullName evidence="3">Integrase/recombinase</fullName>
    </submittedName>
</protein>
<dbReference type="CDD" id="cd00397">
    <property type="entry name" value="DNA_BRE_C"/>
    <property type="match status" value="1"/>
</dbReference>
<accession>A0A2A5IVN0</accession>
<dbReference type="InterPro" id="IPR002104">
    <property type="entry name" value="Integrase_catalytic"/>
</dbReference>
<sequence>MRATSEAYAHSPLFYQLLRAHGVLSEDAPAAIEMFSGRGQPSCEQLIDRYRIACRPVRDVLVDYLRERQLSVDFSSLQRLAYLLGKLFWADLQAHHPGIDSLTLPRDVAAAWKQRALTRTRTTHDGERVDVASARLDGRSVLTAVRAFYLDIAEWADDDPARWGPWAVRCPVSASDASHKKDRSQRKSRMDARTRERLPVLPALVSWVAAERTGAAELLAAAERARPGELFTAAGATLRRSQMKTETTGRIWAEDPESGPRRDLSFEEHRGFWTWAVVEVLRHTGIRIEELTELSHHSLIQYRLPATGELIPLLQITPSKTDTERLLVISPELADVLSAIIARIRLGQPHVPLVVSYDKNERVYNPPMPLLFQWHRRLENRAVSERALRQYLDHALTAIGVKDASNRPLRYTFHDFRRLFITDAITHGMPPHIAQLVAGHRDINTTIGYKAVYPEEVINGHRAFIARRRALRPSEEYRTPTDEEWAQFVGHFEQRKVAVGDCGRSYDTPCIHEHSCLRCPLLRPDPAARPRLEQIRDNLLARIAEAESHRWFGEAEGLKVSLVGARAKLAEMDQIAARRNSAVTLGIPSFADSAGRTITTPLSHQPHH</sequence>
<dbReference type="EMBL" id="NOVD01000113">
    <property type="protein sequence ID" value="PCK21385.1"/>
    <property type="molecule type" value="Genomic_DNA"/>
</dbReference>
<name>A0A2A5IVN0_RHOSG</name>
<dbReference type="AlphaFoldDB" id="A0A2A5IVN0"/>
<dbReference type="SUPFAM" id="SSF56349">
    <property type="entry name" value="DNA breaking-rejoining enzymes"/>
    <property type="match status" value="1"/>
</dbReference>
<dbReference type="GO" id="GO:0006310">
    <property type="term" value="P:DNA recombination"/>
    <property type="evidence" value="ECO:0007669"/>
    <property type="project" value="UniProtKB-KW"/>
</dbReference>
<dbReference type="Gene3D" id="1.10.443.10">
    <property type="entry name" value="Intergrase catalytic core"/>
    <property type="match status" value="1"/>
</dbReference>
<gene>
    <name evidence="3" type="ORF">CHR55_33995</name>
</gene>
<feature type="domain" description="Tyr recombinase" evidence="2">
    <location>
        <begin position="238"/>
        <end position="462"/>
    </location>
</feature>
<dbReference type="GO" id="GO:0015074">
    <property type="term" value="P:DNA integration"/>
    <property type="evidence" value="ECO:0007669"/>
    <property type="project" value="InterPro"/>
</dbReference>
<proteinExistence type="predicted"/>
<dbReference type="GO" id="GO:0003677">
    <property type="term" value="F:DNA binding"/>
    <property type="evidence" value="ECO:0007669"/>
    <property type="project" value="InterPro"/>
</dbReference>
<reference evidence="3 4" key="1">
    <citation type="submission" date="2017-07" db="EMBL/GenBank/DDBJ databases">
        <title>Draft sequence of Rhodococcus enclensis 23b-28.</title>
        <authorList>
            <person name="Besaury L."/>
            <person name="Sancelme M."/>
            <person name="Amato P."/>
            <person name="Lallement A."/>
            <person name="Delort A.-M."/>
        </authorList>
    </citation>
    <scope>NUCLEOTIDE SEQUENCE [LARGE SCALE GENOMIC DNA]</scope>
    <source>
        <strain evidence="3 4">23b-28</strain>
    </source>
</reference>
<keyword evidence="1" id="KW-0233">DNA recombination</keyword>
<comment type="caution">
    <text evidence="3">The sequence shown here is derived from an EMBL/GenBank/DDBJ whole genome shotgun (WGS) entry which is preliminary data.</text>
</comment>
<dbReference type="Pfam" id="PF00589">
    <property type="entry name" value="Phage_integrase"/>
    <property type="match status" value="1"/>
</dbReference>
<evidence type="ECO:0000313" key="4">
    <source>
        <dbReference type="Proteomes" id="UP000230886"/>
    </source>
</evidence>
<dbReference type="InterPro" id="IPR011010">
    <property type="entry name" value="DNA_brk_join_enz"/>
</dbReference>
<dbReference type="PROSITE" id="PS51898">
    <property type="entry name" value="TYR_RECOMBINASE"/>
    <property type="match status" value="1"/>
</dbReference>
<dbReference type="Proteomes" id="UP000230886">
    <property type="component" value="Unassembled WGS sequence"/>
</dbReference>